<proteinExistence type="predicted"/>
<sequence>AAQDYFAEHNRFTQLLAVLVEITGGMPARGTELVNLCHTNTLAGQRNIFVHDGYVFTVLATSKGTGRAKLIPRFLPHAVGQL</sequence>
<accession>A0A317XK18</accession>
<dbReference type="AlphaFoldDB" id="A0A317XK18"/>
<dbReference type="Proteomes" id="UP000246740">
    <property type="component" value="Unassembled WGS sequence"/>
</dbReference>
<gene>
    <name evidence="1" type="ORF">BCV70DRAFT_146775</name>
</gene>
<dbReference type="InParanoid" id="A0A317XK18"/>
<name>A0A317XK18_9BASI</name>
<feature type="non-terminal residue" evidence="1">
    <location>
        <position position="82"/>
    </location>
</feature>
<dbReference type="OrthoDB" id="2556108at2759"/>
<feature type="non-terminal residue" evidence="1">
    <location>
        <position position="1"/>
    </location>
</feature>
<dbReference type="EMBL" id="KZ819198">
    <property type="protein sequence ID" value="PWY98635.1"/>
    <property type="molecule type" value="Genomic_DNA"/>
</dbReference>
<reference evidence="1 2" key="1">
    <citation type="journal article" date="2018" name="Mol. Biol. Evol.">
        <title>Broad Genomic Sampling Reveals a Smut Pathogenic Ancestry of the Fungal Clade Ustilaginomycotina.</title>
        <authorList>
            <person name="Kijpornyongpan T."/>
            <person name="Mondo S.J."/>
            <person name="Barry K."/>
            <person name="Sandor L."/>
            <person name="Lee J."/>
            <person name="Lipzen A."/>
            <person name="Pangilinan J."/>
            <person name="LaButti K."/>
            <person name="Hainaut M."/>
            <person name="Henrissat B."/>
            <person name="Grigoriev I.V."/>
            <person name="Spatafora J.W."/>
            <person name="Aime M.C."/>
        </authorList>
    </citation>
    <scope>NUCLEOTIDE SEQUENCE [LARGE SCALE GENOMIC DNA]</scope>
    <source>
        <strain evidence="1 2">MCA 3645</strain>
    </source>
</reference>
<dbReference type="STRING" id="1882483.A0A317XK18"/>
<evidence type="ECO:0000313" key="2">
    <source>
        <dbReference type="Proteomes" id="UP000246740"/>
    </source>
</evidence>
<organism evidence="1 2">
    <name type="scientific">Testicularia cyperi</name>
    <dbReference type="NCBI Taxonomy" id="1882483"/>
    <lineage>
        <taxon>Eukaryota</taxon>
        <taxon>Fungi</taxon>
        <taxon>Dikarya</taxon>
        <taxon>Basidiomycota</taxon>
        <taxon>Ustilaginomycotina</taxon>
        <taxon>Ustilaginomycetes</taxon>
        <taxon>Ustilaginales</taxon>
        <taxon>Anthracoideaceae</taxon>
        <taxon>Testicularia</taxon>
    </lineage>
</organism>
<protein>
    <submittedName>
        <fullName evidence="1">Uncharacterized protein</fullName>
    </submittedName>
</protein>
<keyword evidence="2" id="KW-1185">Reference proteome</keyword>
<evidence type="ECO:0000313" key="1">
    <source>
        <dbReference type="EMBL" id="PWY98635.1"/>
    </source>
</evidence>